<proteinExistence type="predicted"/>
<organism evidence="1 2">
    <name type="scientific">Heligmosomoides polygyrus</name>
    <name type="common">Parasitic roundworm</name>
    <dbReference type="NCBI Taxonomy" id="6339"/>
    <lineage>
        <taxon>Eukaryota</taxon>
        <taxon>Metazoa</taxon>
        <taxon>Ecdysozoa</taxon>
        <taxon>Nematoda</taxon>
        <taxon>Chromadorea</taxon>
        <taxon>Rhabditida</taxon>
        <taxon>Rhabditina</taxon>
        <taxon>Rhabditomorpha</taxon>
        <taxon>Strongyloidea</taxon>
        <taxon>Heligmosomidae</taxon>
        <taxon>Heligmosomoides</taxon>
    </lineage>
</organism>
<reference evidence="2" key="1">
    <citation type="submission" date="2019-09" db="UniProtKB">
        <authorList>
            <consortium name="WormBaseParasite"/>
        </authorList>
    </citation>
    <scope>IDENTIFICATION</scope>
</reference>
<sequence length="149" mass="17527">LVIFSYTQQLLRFRVDLPVKKLEDLSRARMKCARHLRKMDVKKEEYINLWKLCNIYSVTAVDVDDAMREIRNSLRKRMKPKETSRDVSTFRRLIDEYRPAKKASSADHQQEIYDNGVTKLRFCLPACSLIRTLTALPVSPICNPPQFKH</sequence>
<dbReference type="WBParaSite" id="HPBE_0002336101-mRNA-1">
    <property type="protein sequence ID" value="HPBE_0002336101-mRNA-1"/>
    <property type="gene ID" value="HPBE_0002336101"/>
</dbReference>
<name>A0A183GKZ1_HELPZ</name>
<dbReference type="Proteomes" id="UP000050761">
    <property type="component" value="Unassembled WGS sequence"/>
</dbReference>
<protein>
    <submittedName>
        <fullName evidence="2">DUF4476 domain-containing protein</fullName>
    </submittedName>
</protein>
<evidence type="ECO:0000313" key="2">
    <source>
        <dbReference type="WBParaSite" id="HPBE_0002336101-mRNA-1"/>
    </source>
</evidence>
<keyword evidence="1" id="KW-1185">Reference proteome</keyword>
<evidence type="ECO:0000313" key="1">
    <source>
        <dbReference type="Proteomes" id="UP000050761"/>
    </source>
</evidence>
<dbReference type="AlphaFoldDB" id="A0A183GKZ1"/>
<accession>A0A183GKZ1</accession>